<dbReference type="EMBL" id="JAEDAQ010000216">
    <property type="protein sequence ID" value="MBH9582229.1"/>
    <property type="molecule type" value="Genomic_DNA"/>
</dbReference>
<proteinExistence type="predicted"/>
<sequence length="42" mass="4997">MCFLDVVFKRNLEVRDMLYLKLESDPASRSYLKRMALETSIN</sequence>
<reference evidence="1 2" key="1">
    <citation type="submission" date="2020-12" db="EMBL/GenBank/DDBJ databases">
        <title>Genomic analysis of Staphylococcus felis from a cat with skin infection.</title>
        <authorList>
            <person name="Aslantas O."/>
            <person name="Keskin O."/>
            <person name="Buyukaltay K."/>
            <person name="Gullu Yucetepe A."/>
        </authorList>
    </citation>
    <scope>NUCLEOTIDE SEQUENCE [LARGE SCALE GENOMIC DNA]</scope>
    <source>
        <strain evidence="1 2">HARRANVET</strain>
    </source>
</reference>
<protein>
    <submittedName>
        <fullName evidence="1">Phage portal protein</fullName>
    </submittedName>
</protein>
<dbReference type="Proteomes" id="UP000597038">
    <property type="component" value="Unassembled WGS sequence"/>
</dbReference>
<keyword evidence="2" id="KW-1185">Reference proteome</keyword>
<gene>
    <name evidence="1" type="ORF">I9026_12915</name>
</gene>
<comment type="caution">
    <text evidence="1">The sequence shown here is derived from an EMBL/GenBank/DDBJ whole genome shotgun (WGS) entry which is preliminary data.</text>
</comment>
<name>A0ABS0QT86_9STAP</name>
<organism evidence="1 2">
    <name type="scientific">Staphylococcus felis</name>
    <dbReference type="NCBI Taxonomy" id="46127"/>
    <lineage>
        <taxon>Bacteria</taxon>
        <taxon>Bacillati</taxon>
        <taxon>Bacillota</taxon>
        <taxon>Bacilli</taxon>
        <taxon>Bacillales</taxon>
        <taxon>Staphylococcaceae</taxon>
        <taxon>Staphylococcus</taxon>
    </lineage>
</organism>
<accession>A0ABS0QT86</accession>
<evidence type="ECO:0000313" key="1">
    <source>
        <dbReference type="EMBL" id="MBH9582229.1"/>
    </source>
</evidence>
<feature type="non-terminal residue" evidence="1">
    <location>
        <position position="42"/>
    </location>
</feature>
<evidence type="ECO:0000313" key="2">
    <source>
        <dbReference type="Proteomes" id="UP000597038"/>
    </source>
</evidence>